<evidence type="ECO:0000256" key="1">
    <source>
        <dbReference type="ARBA" id="ARBA00010641"/>
    </source>
</evidence>
<dbReference type="InterPro" id="IPR007627">
    <property type="entry name" value="RNA_pol_sigma70_r2"/>
</dbReference>
<feature type="domain" description="RNA polymerase sigma-70 region 2" evidence="6">
    <location>
        <begin position="29"/>
        <end position="95"/>
    </location>
</feature>
<dbReference type="Pfam" id="PF04542">
    <property type="entry name" value="Sigma70_r2"/>
    <property type="match status" value="1"/>
</dbReference>
<evidence type="ECO:0000256" key="2">
    <source>
        <dbReference type="ARBA" id="ARBA00023015"/>
    </source>
</evidence>
<dbReference type="EMBL" id="FXBL01000004">
    <property type="protein sequence ID" value="SMH31984.1"/>
    <property type="molecule type" value="Genomic_DNA"/>
</dbReference>
<keyword evidence="5" id="KW-0804">Transcription</keyword>
<dbReference type="InterPro" id="IPR013249">
    <property type="entry name" value="RNA_pol_sigma70_r4_t2"/>
</dbReference>
<dbReference type="Pfam" id="PF08281">
    <property type="entry name" value="Sigma70_r4_2"/>
    <property type="match status" value="1"/>
</dbReference>
<evidence type="ECO:0000256" key="4">
    <source>
        <dbReference type="ARBA" id="ARBA00023125"/>
    </source>
</evidence>
<dbReference type="Proteomes" id="UP000193083">
    <property type="component" value="Unassembled WGS sequence"/>
</dbReference>
<dbReference type="GO" id="GO:0016987">
    <property type="term" value="F:sigma factor activity"/>
    <property type="evidence" value="ECO:0007669"/>
    <property type="project" value="UniProtKB-KW"/>
</dbReference>
<gene>
    <name evidence="8" type="ORF">SAMN02982922_1217</name>
</gene>
<evidence type="ECO:0000313" key="9">
    <source>
        <dbReference type="Proteomes" id="UP000193083"/>
    </source>
</evidence>
<dbReference type="GO" id="GO:0003677">
    <property type="term" value="F:DNA binding"/>
    <property type="evidence" value="ECO:0007669"/>
    <property type="project" value="UniProtKB-KW"/>
</dbReference>
<evidence type="ECO:0000259" key="7">
    <source>
        <dbReference type="Pfam" id="PF08281"/>
    </source>
</evidence>
<dbReference type="RefSeq" id="WP_085463327.1">
    <property type="nucleotide sequence ID" value="NZ_FXBL01000004.1"/>
</dbReference>
<feature type="domain" description="RNA polymerase sigma factor 70 region 4 type 2" evidence="7">
    <location>
        <begin position="119"/>
        <end position="169"/>
    </location>
</feature>
<keyword evidence="4" id="KW-0238">DNA-binding</keyword>
<dbReference type="PANTHER" id="PTHR43133">
    <property type="entry name" value="RNA POLYMERASE ECF-TYPE SIGMA FACTO"/>
    <property type="match status" value="1"/>
</dbReference>
<dbReference type="OrthoDB" id="7041663at2"/>
<dbReference type="InterPro" id="IPR036388">
    <property type="entry name" value="WH-like_DNA-bd_sf"/>
</dbReference>
<protein>
    <submittedName>
        <fullName evidence="8">RNA polymerase sigma-70 factor, ECF subfamily</fullName>
    </submittedName>
</protein>
<sequence>MTEADEAELARMLRAALSGDEQAYAAFLERVAALVRAVTRRNAGSGAEVEDIVQETLLAIHLKRHTWRADAPVRPWIFAIARYKLVDSLRRRGRRIEVDIADYAETLAEPVEDAASPREIERALEQLPPGQRRVVSAVSVEGLSIGEAATAFGMNETAVRVALHRGLAAIARGRG</sequence>
<evidence type="ECO:0000256" key="5">
    <source>
        <dbReference type="ARBA" id="ARBA00023163"/>
    </source>
</evidence>
<dbReference type="Gene3D" id="1.10.10.10">
    <property type="entry name" value="Winged helix-like DNA-binding domain superfamily/Winged helix DNA-binding domain"/>
    <property type="match status" value="1"/>
</dbReference>
<dbReference type="InterPro" id="IPR013325">
    <property type="entry name" value="RNA_pol_sigma_r2"/>
</dbReference>
<proteinExistence type="inferred from homology"/>
<dbReference type="NCBIfam" id="TIGR02937">
    <property type="entry name" value="sigma70-ECF"/>
    <property type="match status" value="1"/>
</dbReference>
<name>A0A1X7N565_9HYPH</name>
<dbReference type="PANTHER" id="PTHR43133:SF58">
    <property type="entry name" value="ECF RNA POLYMERASE SIGMA FACTOR SIGD"/>
    <property type="match status" value="1"/>
</dbReference>
<evidence type="ECO:0000259" key="6">
    <source>
        <dbReference type="Pfam" id="PF04542"/>
    </source>
</evidence>
<keyword evidence="9" id="KW-1185">Reference proteome</keyword>
<keyword evidence="2" id="KW-0805">Transcription regulation</keyword>
<dbReference type="AlphaFoldDB" id="A0A1X7N565"/>
<dbReference type="SUPFAM" id="SSF88946">
    <property type="entry name" value="Sigma2 domain of RNA polymerase sigma factors"/>
    <property type="match status" value="1"/>
</dbReference>
<dbReference type="InterPro" id="IPR014284">
    <property type="entry name" value="RNA_pol_sigma-70_dom"/>
</dbReference>
<dbReference type="InterPro" id="IPR013324">
    <property type="entry name" value="RNA_pol_sigma_r3/r4-like"/>
</dbReference>
<dbReference type="NCBIfam" id="NF009165">
    <property type="entry name" value="PRK12512.1"/>
    <property type="match status" value="1"/>
</dbReference>
<dbReference type="SUPFAM" id="SSF88659">
    <property type="entry name" value="Sigma3 and sigma4 domains of RNA polymerase sigma factors"/>
    <property type="match status" value="1"/>
</dbReference>
<dbReference type="Gene3D" id="1.10.1740.10">
    <property type="match status" value="1"/>
</dbReference>
<dbReference type="GO" id="GO:0006352">
    <property type="term" value="P:DNA-templated transcription initiation"/>
    <property type="evidence" value="ECO:0007669"/>
    <property type="project" value="InterPro"/>
</dbReference>
<dbReference type="InterPro" id="IPR039425">
    <property type="entry name" value="RNA_pol_sigma-70-like"/>
</dbReference>
<evidence type="ECO:0000313" key="8">
    <source>
        <dbReference type="EMBL" id="SMH31984.1"/>
    </source>
</evidence>
<comment type="similarity">
    <text evidence="1">Belongs to the sigma-70 factor family. ECF subfamily.</text>
</comment>
<accession>A0A1X7N565</accession>
<reference evidence="9" key="1">
    <citation type="submission" date="2017-04" db="EMBL/GenBank/DDBJ databases">
        <authorList>
            <person name="Varghese N."/>
            <person name="Submissions S."/>
        </authorList>
    </citation>
    <scope>NUCLEOTIDE SEQUENCE [LARGE SCALE GENOMIC DNA]</scope>
    <source>
        <strain evidence="9">B5P</strain>
    </source>
</reference>
<keyword evidence="3" id="KW-0731">Sigma factor</keyword>
<evidence type="ECO:0000256" key="3">
    <source>
        <dbReference type="ARBA" id="ARBA00023082"/>
    </source>
</evidence>
<organism evidence="8 9">
    <name type="scientific">Mesorhizobium australicum</name>
    <dbReference type="NCBI Taxonomy" id="536018"/>
    <lineage>
        <taxon>Bacteria</taxon>
        <taxon>Pseudomonadati</taxon>
        <taxon>Pseudomonadota</taxon>
        <taxon>Alphaproteobacteria</taxon>
        <taxon>Hyphomicrobiales</taxon>
        <taxon>Phyllobacteriaceae</taxon>
        <taxon>Mesorhizobium</taxon>
    </lineage>
</organism>